<dbReference type="InterPro" id="IPR036390">
    <property type="entry name" value="WH_DNA-bd_sf"/>
</dbReference>
<dbReference type="InterPro" id="IPR001845">
    <property type="entry name" value="HTH_ArsR_DNA-bd_dom"/>
</dbReference>
<dbReference type="PANTHER" id="PTHR33154:SF18">
    <property type="entry name" value="ARSENICAL RESISTANCE OPERON REPRESSOR"/>
    <property type="match status" value="1"/>
</dbReference>
<dbReference type="InterPro" id="IPR036388">
    <property type="entry name" value="WH-like_DNA-bd_sf"/>
</dbReference>
<gene>
    <name evidence="6" type="ORF">LXN57_36400</name>
</gene>
<comment type="caution">
    <text evidence="6">The sequence shown here is derived from an EMBL/GenBank/DDBJ whole genome shotgun (WGS) entry which is preliminary data.</text>
</comment>
<evidence type="ECO:0000256" key="1">
    <source>
        <dbReference type="ARBA" id="ARBA00023015"/>
    </source>
</evidence>
<evidence type="ECO:0000313" key="7">
    <source>
        <dbReference type="Proteomes" id="UP001523216"/>
    </source>
</evidence>
<dbReference type="Pfam" id="PF01022">
    <property type="entry name" value="HTH_5"/>
    <property type="match status" value="1"/>
</dbReference>
<protein>
    <submittedName>
        <fullName evidence="6">Metalloregulator ArsR/SmtB family transcription factor</fullName>
    </submittedName>
</protein>
<keyword evidence="2" id="KW-0238">DNA-binding</keyword>
<evidence type="ECO:0000313" key="6">
    <source>
        <dbReference type="EMBL" id="MCM4083053.1"/>
    </source>
</evidence>
<keyword evidence="1" id="KW-0805">Transcription regulation</keyword>
<dbReference type="SMART" id="SM00418">
    <property type="entry name" value="HTH_ARSR"/>
    <property type="match status" value="1"/>
</dbReference>
<sequence length="122" mass="13092">MPAARTRPVNPADCAADPAGPPLARVDAEQLARLFKALSDPTRLQILSVIEASTTGEACVCDLTEPFSMTQPAISHHLRTLVDAGLLNRDKRGSWAWYSLVPDRVAFVRDLLPGSASQRAAA</sequence>
<dbReference type="InterPro" id="IPR011991">
    <property type="entry name" value="ArsR-like_HTH"/>
</dbReference>
<dbReference type="InterPro" id="IPR051081">
    <property type="entry name" value="HTH_MetalResp_TranReg"/>
</dbReference>
<dbReference type="RefSeq" id="WP_251802769.1">
    <property type="nucleotide sequence ID" value="NZ_JAMQOL010000054.1"/>
</dbReference>
<feature type="compositionally biased region" description="Low complexity" evidence="4">
    <location>
        <begin position="11"/>
        <end position="21"/>
    </location>
</feature>
<dbReference type="PRINTS" id="PR00778">
    <property type="entry name" value="HTHARSR"/>
</dbReference>
<evidence type="ECO:0000256" key="3">
    <source>
        <dbReference type="ARBA" id="ARBA00023163"/>
    </source>
</evidence>
<evidence type="ECO:0000259" key="5">
    <source>
        <dbReference type="PROSITE" id="PS50987"/>
    </source>
</evidence>
<keyword evidence="3" id="KW-0804">Transcription</keyword>
<evidence type="ECO:0000256" key="4">
    <source>
        <dbReference type="SAM" id="MobiDB-lite"/>
    </source>
</evidence>
<dbReference type="InterPro" id="IPR018334">
    <property type="entry name" value="ArsR_HTH"/>
</dbReference>
<dbReference type="EMBL" id="JAMQOL010000054">
    <property type="protein sequence ID" value="MCM4083053.1"/>
    <property type="molecule type" value="Genomic_DNA"/>
</dbReference>
<feature type="region of interest" description="Disordered" evidence="4">
    <location>
        <begin position="1"/>
        <end position="21"/>
    </location>
</feature>
<accession>A0ABT0YAJ0</accession>
<name>A0ABT0YAJ0_9ACTN</name>
<dbReference type="PROSITE" id="PS50987">
    <property type="entry name" value="HTH_ARSR_2"/>
    <property type="match status" value="1"/>
</dbReference>
<dbReference type="PANTHER" id="PTHR33154">
    <property type="entry name" value="TRANSCRIPTIONAL REGULATOR, ARSR FAMILY"/>
    <property type="match status" value="1"/>
</dbReference>
<dbReference type="NCBIfam" id="NF033788">
    <property type="entry name" value="HTH_metalloreg"/>
    <property type="match status" value="1"/>
</dbReference>
<feature type="domain" description="HTH arsR-type" evidence="5">
    <location>
        <begin position="23"/>
        <end position="120"/>
    </location>
</feature>
<dbReference type="Proteomes" id="UP001523216">
    <property type="component" value="Unassembled WGS sequence"/>
</dbReference>
<keyword evidence="7" id="KW-1185">Reference proteome</keyword>
<reference evidence="6 7" key="1">
    <citation type="submission" date="2022-06" db="EMBL/GenBank/DDBJ databases">
        <title>Actinoplanes abujensis sp. nov., isolated from Nigerian arid soil.</title>
        <authorList>
            <person name="Ding P."/>
        </authorList>
    </citation>
    <scope>NUCLEOTIDE SEQUENCE [LARGE SCALE GENOMIC DNA]</scope>
    <source>
        <strain evidence="7">TRM88002</strain>
    </source>
</reference>
<dbReference type="Gene3D" id="1.10.10.10">
    <property type="entry name" value="Winged helix-like DNA-binding domain superfamily/Winged helix DNA-binding domain"/>
    <property type="match status" value="1"/>
</dbReference>
<organism evidence="6 7">
    <name type="scientific">Paractinoplanes hotanensis</name>
    <dbReference type="NCBI Taxonomy" id="2906497"/>
    <lineage>
        <taxon>Bacteria</taxon>
        <taxon>Bacillati</taxon>
        <taxon>Actinomycetota</taxon>
        <taxon>Actinomycetes</taxon>
        <taxon>Micromonosporales</taxon>
        <taxon>Micromonosporaceae</taxon>
        <taxon>Paractinoplanes</taxon>
    </lineage>
</organism>
<dbReference type="CDD" id="cd00090">
    <property type="entry name" value="HTH_ARSR"/>
    <property type="match status" value="1"/>
</dbReference>
<dbReference type="SUPFAM" id="SSF46785">
    <property type="entry name" value="Winged helix' DNA-binding domain"/>
    <property type="match status" value="1"/>
</dbReference>
<proteinExistence type="predicted"/>
<evidence type="ECO:0000256" key="2">
    <source>
        <dbReference type="ARBA" id="ARBA00023125"/>
    </source>
</evidence>
<dbReference type="PROSITE" id="PS00846">
    <property type="entry name" value="HTH_ARSR_1"/>
    <property type="match status" value="1"/>
</dbReference>